<organism evidence="1 2">
    <name type="scientific">Entomomonas asaccharolytica</name>
    <dbReference type="NCBI Taxonomy" id="2785331"/>
    <lineage>
        <taxon>Bacteria</taxon>
        <taxon>Pseudomonadati</taxon>
        <taxon>Pseudomonadota</taxon>
        <taxon>Gammaproteobacteria</taxon>
        <taxon>Pseudomonadales</taxon>
        <taxon>Pseudomonadaceae</taxon>
        <taxon>Entomomonas</taxon>
    </lineage>
</organism>
<dbReference type="EMBL" id="CP067393">
    <property type="protein sequence ID" value="QQP86949.1"/>
    <property type="molecule type" value="Genomic_DNA"/>
</dbReference>
<dbReference type="NCBIfam" id="NF047561">
    <property type="entry name" value="orf58_phage_fam"/>
    <property type="match status" value="1"/>
</dbReference>
<dbReference type="KEGG" id="eaz:JHT90_06805"/>
<sequence length="289" mass="32177">MRQFNRQYRLEIGNLLEGIAIDKLRVSFDIEKSLNPTPNPANIKIWNLSRSNMNKILAKEYTNVRLFVGYGELRAIFSGNIIKSKVVRDDLDFIVEIEVGDGDEDLQNASISETLAEGSDDYEAIDRALLTMPLTQKGIIYLPKNKKKPREKTLCGNSKDIIDQVAKQNGCDWSIQDGLLHVIPSSHVLPSEAVYISQDTGMIGSPEDTGDGLEVKCLLNPALTCGGMIRLKSILSFFNGDYKITNLKISGDALGGDWTCTITTAKGEYKKVTIEEKEQQQRGETDEQL</sequence>
<dbReference type="InterPro" id="IPR054496">
    <property type="entry name" value="E217_GP41"/>
</dbReference>
<protein>
    <submittedName>
        <fullName evidence="1">Uncharacterized protein</fullName>
    </submittedName>
</protein>
<proteinExistence type="predicted"/>
<dbReference type="Proteomes" id="UP000595278">
    <property type="component" value="Chromosome"/>
</dbReference>
<name>A0A974NI73_9GAMM</name>
<reference evidence="1 2" key="1">
    <citation type="submission" date="2021-01" db="EMBL/GenBank/DDBJ databases">
        <title>Entomomonas sp. F2A isolated from a house cricket (Acheta domesticus).</title>
        <authorList>
            <person name="Spergser J."/>
            <person name="Busse H.-J."/>
        </authorList>
    </citation>
    <scope>NUCLEOTIDE SEQUENCE [LARGE SCALE GENOMIC DNA]</scope>
    <source>
        <strain evidence="1 2">F2A</strain>
    </source>
</reference>
<evidence type="ECO:0000313" key="1">
    <source>
        <dbReference type="EMBL" id="QQP86949.1"/>
    </source>
</evidence>
<keyword evidence="2" id="KW-1185">Reference proteome</keyword>
<accession>A0A974NI73</accession>
<dbReference type="Pfam" id="PF22759">
    <property type="entry name" value="E217_GP41"/>
    <property type="match status" value="1"/>
</dbReference>
<gene>
    <name evidence="1" type="ORF">JHT90_06805</name>
</gene>
<dbReference type="AlphaFoldDB" id="A0A974NI73"/>
<dbReference type="RefSeq" id="WP_201095462.1">
    <property type="nucleotide sequence ID" value="NZ_CP067393.1"/>
</dbReference>
<evidence type="ECO:0000313" key="2">
    <source>
        <dbReference type="Proteomes" id="UP000595278"/>
    </source>
</evidence>